<organism evidence="2 3">
    <name type="scientific">Candidatus Desulfatibia profunda</name>
    <dbReference type="NCBI Taxonomy" id="2841695"/>
    <lineage>
        <taxon>Bacteria</taxon>
        <taxon>Pseudomonadati</taxon>
        <taxon>Thermodesulfobacteriota</taxon>
        <taxon>Desulfobacteria</taxon>
        <taxon>Desulfobacterales</taxon>
        <taxon>Desulfobacterales incertae sedis</taxon>
        <taxon>Candidatus Desulfatibia</taxon>
    </lineage>
</organism>
<dbReference type="AlphaFoldDB" id="A0A8J6NZ27"/>
<reference evidence="2 3" key="1">
    <citation type="submission" date="2020-08" db="EMBL/GenBank/DDBJ databases">
        <title>Bridging the membrane lipid divide: bacteria of the FCB group superphylum have the potential to synthesize archaeal ether lipids.</title>
        <authorList>
            <person name="Villanueva L."/>
            <person name="Von Meijenfeldt F.A.B."/>
            <person name="Westbye A.B."/>
            <person name="Yadav S."/>
            <person name="Hopmans E.C."/>
            <person name="Dutilh B.E."/>
            <person name="Sinninghe Damste J.S."/>
        </authorList>
    </citation>
    <scope>NUCLEOTIDE SEQUENCE [LARGE SCALE GENOMIC DNA]</scope>
    <source>
        <strain evidence="2">NIOZ-UU30</strain>
    </source>
</reference>
<dbReference type="Proteomes" id="UP000603434">
    <property type="component" value="Unassembled WGS sequence"/>
</dbReference>
<dbReference type="Pfam" id="PF13517">
    <property type="entry name" value="FG-GAP_3"/>
    <property type="match status" value="2"/>
</dbReference>
<dbReference type="PROSITE" id="PS51257">
    <property type="entry name" value="PROKAR_LIPOPROTEIN"/>
    <property type="match status" value="1"/>
</dbReference>
<evidence type="ECO:0000313" key="3">
    <source>
        <dbReference type="Proteomes" id="UP000603434"/>
    </source>
</evidence>
<keyword evidence="1" id="KW-0732">Signal</keyword>
<dbReference type="SUPFAM" id="SSF69318">
    <property type="entry name" value="Integrin alpha N-terminal domain"/>
    <property type="match status" value="1"/>
</dbReference>
<dbReference type="Gene3D" id="2.130.10.130">
    <property type="entry name" value="Integrin alpha, N-terminal"/>
    <property type="match status" value="2"/>
</dbReference>
<accession>A0A8J6NZ27</accession>
<comment type="caution">
    <text evidence="2">The sequence shown here is derived from an EMBL/GenBank/DDBJ whole genome shotgun (WGS) entry which is preliminary data.</text>
</comment>
<dbReference type="PANTHER" id="PTHR46580">
    <property type="entry name" value="SENSOR KINASE-RELATED"/>
    <property type="match status" value="1"/>
</dbReference>
<dbReference type="EMBL" id="JACNJH010000224">
    <property type="protein sequence ID" value="MBC8362836.1"/>
    <property type="molecule type" value="Genomic_DNA"/>
</dbReference>
<proteinExistence type="predicted"/>
<sequence length="227" mass="24256">MVFFRLLLLWIGLLGIIIAGCAQKKVTDRQPAWSKESGLATSGNFRAVALSDLDNDGNMDVIGGSSFPGTVAIWYGDGAGGMSAPQYLPFTGDVRSIAVADFDENGLKDIVLCVQRESSGIMVWLNQPERRWVRGVSPIEIHSYEGVKTADVNGDGHMDIIAANITSDIQGGIQVWLGDGKGAWPVESGPTITGVYMDVALADFNHDGFLDLAAAGWGIDGALRVWL</sequence>
<dbReference type="PANTHER" id="PTHR46580:SF2">
    <property type="entry name" value="MAM DOMAIN-CONTAINING PROTEIN"/>
    <property type="match status" value="1"/>
</dbReference>
<dbReference type="InterPro" id="IPR028994">
    <property type="entry name" value="Integrin_alpha_N"/>
</dbReference>
<evidence type="ECO:0000313" key="2">
    <source>
        <dbReference type="EMBL" id="MBC8362836.1"/>
    </source>
</evidence>
<dbReference type="InterPro" id="IPR013517">
    <property type="entry name" value="FG-GAP"/>
</dbReference>
<name>A0A8J6NZ27_9BACT</name>
<gene>
    <name evidence="2" type="ORF">H8E23_15735</name>
</gene>
<protein>
    <submittedName>
        <fullName evidence="2">VCBS repeat-containing protein</fullName>
    </submittedName>
</protein>
<evidence type="ECO:0000256" key="1">
    <source>
        <dbReference type="ARBA" id="ARBA00022729"/>
    </source>
</evidence>
<feature type="non-terminal residue" evidence="2">
    <location>
        <position position="227"/>
    </location>
</feature>